<proteinExistence type="predicted"/>
<evidence type="ECO:0000313" key="1">
    <source>
        <dbReference type="EMBL" id="QGS51697.1"/>
    </source>
</evidence>
<reference evidence="1 2" key="1">
    <citation type="submission" date="2019-11" db="EMBL/GenBank/DDBJ databases">
        <title>Complete genome sequence of Spiroplasma tabanidicola TAUS-1 (DSM 22603).</title>
        <authorList>
            <person name="Huang C.-T."/>
            <person name="Lin Y.-C."/>
            <person name="Kuo C.-H."/>
        </authorList>
    </citation>
    <scope>NUCLEOTIDE SEQUENCE [LARGE SCALE GENOMIC DNA]</scope>
    <source>
        <strain evidence="1 2">TAUS-1</strain>
    </source>
</reference>
<dbReference type="Proteomes" id="UP000424468">
    <property type="component" value="Chromosome"/>
</dbReference>
<gene>
    <name evidence="1" type="ORF">STABA_v1c03340</name>
</gene>
<keyword evidence="2" id="KW-1185">Reference proteome</keyword>
<dbReference type="AlphaFoldDB" id="A0A6I6C4H8"/>
<dbReference type="KEGG" id="stab:STABA_v1c03340"/>
<protein>
    <submittedName>
        <fullName evidence="1">Transposase</fullName>
    </submittedName>
</protein>
<dbReference type="OrthoDB" id="389574at2"/>
<accession>A0A6I6C4H8</accession>
<organism evidence="1 2">
    <name type="scientific">Spiroplasma tabanidicola</name>
    <dbReference type="NCBI Taxonomy" id="324079"/>
    <lineage>
        <taxon>Bacteria</taxon>
        <taxon>Bacillati</taxon>
        <taxon>Mycoplasmatota</taxon>
        <taxon>Mollicutes</taxon>
        <taxon>Entomoplasmatales</taxon>
        <taxon>Spiroplasmataceae</taxon>
        <taxon>Spiroplasma</taxon>
    </lineage>
</organism>
<dbReference type="RefSeq" id="WP_156005926.1">
    <property type="nucleotide sequence ID" value="NZ_CP046276.1"/>
</dbReference>
<evidence type="ECO:0000313" key="2">
    <source>
        <dbReference type="Proteomes" id="UP000424468"/>
    </source>
</evidence>
<name>A0A6I6C4H8_9MOLU</name>
<dbReference type="EMBL" id="CP046276">
    <property type="protein sequence ID" value="QGS51697.1"/>
    <property type="molecule type" value="Genomic_DNA"/>
</dbReference>
<sequence>MKKQKVNIELYKIAKNYERKNIALSWLINLLNINLKAYNKWWANGSKEYMTKRDTSYDLFINKVFYDKDSKYWTHRKWGHKKIALKFGLCLKMVLSSMKAQNLVPENCEKSRKWKAYTKKSKDPINTAPNLLKNQETNKIEFIANKSLEKICLDISELKIKNKKIYLFAYIYILDYL</sequence>